<accession>A0A2W1HET3</accession>
<reference evidence="3" key="1">
    <citation type="journal article" date="2022" name="Microb. Genom.">
        <title>A global pangenome for the wheat fungal pathogen Pyrenophora tritici-repentis and prediction of effector protein structural homology.</title>
        <authorList>
            <person name="Moolhuijzen P.M."/>
            <person name="See P.T."/>
            <person name="Shi G."/>
            <person name="Powell H.R."/>
            <person name="Cockram J."/>
            <person name="Jorgensen L.N."/>
            <person name="Benslimane H."/>
            <person name="Strelkov S.E."/>
            <person name="Turner J."/>
            <person name="Liu Z."/>
            <person name="Moffat C.S."/>
        </authorList>
    </citation>
    <scope>NUCLEOTIDE SEQUENCE [LARGE SCALE GENOMIC DNA]</scope>
</reference>
<gene>
    <name evidence="2" type="ORF">Ptr86124_000575</name>
</gene>
<dbReference type="OMA" id="AWQCASN"/>
<dbReference type="AlphaFoldDB" id="A0A2W1HET3"/>
<evidence type="ECO:0000313" key="3">
    <source>
        <dbReference type="Proteomes" id="UP000249757"/>
    </source>
</evidence>
<evidence type="ECO:0000313" key="2">
    <source>
        <dbReference type="EMBL" id="KAI1520207.1"/>
    </source>
</evidence>
<dbReference type="PANTHER" id="PTHR42078">
    <property type="entry name" value="GLUCAN 1, 4-ALPHA-GLUCOSIDASE"/>
    <property type="match status" value="1"/>
</dbReference>
<dbReference type="InterPro" id="IPR056722">
    <property type="entry name" value="DUF7820"/>
</dbReference>
<protein>
    <recommendedName>
        <fullName evidence="1">DUF7820 domain-containing protein</fullName>
    </recommendedName>
</protein>
<comment type="caution">
    <text evidence="2">The sequence shown here is derived from an EMBL/GenBank/DDBJ whole genome shotgun (WGS) entry which is preliminary data.</text>
</comment>
<organism evidence="2 3">
    <name type="scientific">Pyrenophora tritici-repentis</name>
    <dbReference type="NCBI Taxonomy" id="45151"/>
    <lineage>
        <taxon>Eukaryota</taxon>
        <taxon>Fungi</taxon>
        <taxon>Dikarya</taxon>
        <taxon>Ascomycota</taxon>
        <taxon>Pezizomycotina</taxon>
        <taxon>Dothideomycetes</taxon>
        <taxon>Pleosporomycetidae</taxon>
        <taxon>Pleosporales</taxon>
        <taxon>Pleosporineae</taxon>
        <taxon>Pleosporaceae</taxon>
        <taxon>Pyrenophora</taxon>
    </lineage>
</organism>
<dbReference type="Pfam" id="PF25130">
    <property type="entry name" value="DUF7820"/>
    <property type="match status" value="1"/>
</dbReference>
<dbReference type="Proteomes" id="UP000249757">
    <property type="component" value="Unassembled WGS sequence"/>
</dbReference>
<dbReference type="OrthoDB" id="5384459at2759"/>
<evidence type="ECO:0000259" key="1">
    <source>
        <dbReference type="Pfam" id="PF25130"/>
    </source>
</evidence>
<keyword evidence="3" id="KW-1185">Reference proteome</keyword>
<dbReference type="PANTHER" id="PTHR42078:SF1">
    <property type="entry name" value="GLUCAN 1, 4-ALPHA-GLUCOSIDASE"/>
    <property type="match status" value="1"/>
</dbReference>
<dbReference type="EMBL" id="NRDI02000001">
    <property type="protein sequence ID" value="KAI1520207.1"/>
    <property type="molecule type" value="Genomic_DNA"/>
</dbReference>
<proteinExistence type="predicted"/>
<name>A0A2W1HET3_9PLEO</name>
<sequence>MRLPHRSISSIQPLPSIYTTFPTNYESSQSTLTSGINSGTCLISRIEDGIEVVPLERSHVLSAPILSPDQEEKEVFVSTSAEIAVLEKPLPNLPACIWNRMSLRQRILAFLTLQFILLVTIGCSLLAVKRRSLHSDQASTAYVGSDIPPDSSAISEIRRGIFALPIQVPQKQSSACLARMNESIAWTCASNATLQLSVLPAPVGDDNATMVAMTSPPNINAIYFGEQMPDIPPVEILELESTTSENGFAYYFRTTYDRVVLLREDEFTQVEKGQARSDPQHTSFLPGKSLWQCTFKETTIKGYIYVKKPTKTDASNTESNPANATIMTRLPLIPYLLKLVEERLPNGKTPFCEKMLVQRDDTLSSQSQIINLSLSDPQAEAAAYTPPPKTRMNYRKRDQDATSSHCQCQWLIQ</sequence>
<feature type="domain" description="DUF7820" evidence="1">
    <location>
        <begin position="152"/>
        <end position="323"/>
    </location>
</feature>